<proteinExistence type="predicted"/>
<protein>
    <submittedName>
        <fullName evidence="1">Uncharacterized protein</fullName>
    </submittedName>
</protein>
<gene>
    <name evidence="1" type="ORF">F3W81_06160</name>
</gene>
<sequence length="115" mass="12666">MSESELLVSLAMRKYAPREIAAQMGLDGRDVHDQLKAARNRGADIPPFEPGLWTRNRPMVPIDMDVWRALAPYAQLRGLTPNELGTLILETVVREDLVDAVLDDEVAHGPGPAPV</sequence>
<dbReference type="AlphaFoldDB" id="A0A7L9WKI0"/>
<evidence type="ECO:0000313" key="1">
    <source>
        <dbReference type="EMBL" id="QOL80432.1"/>
    </source>
</evidence>
<reference evidence="1 2" key="1">
    <citation type="submission" date="2019-10" db="EMBL/GenBank/DDBJ databases">
        <title>Pseudopuniceibacterium sp. HQ09 islated from Antarctica.</title>
        <authorList>
            <person name="Liao L."/>
            <person name="Su S."/>
            <person name="Chen B."/>
            <person name="Yu Y."/>
        </authorList>
    </citation>
    <scope>NUCLEOTIDE SEQUENCE [LARGE SCALE GENOMIC DNA]</scope>
    <source>
        <strain evidence="1 2">HQ09</strain>
    </source>
</reference>
<organism evidence="1 2">
    <name type="scientific">Pseudooceanicola spongiae</name>
    <dbReference type="NCBI Taxonomy" id="2613965"/>
    <lineage>
        <taxon>Bacteria</taxon>
        <taxon>Pseudomonadati</taxon>
        <taxon>Pseudomonadota</taxon>
        <taxon>Alphaproteobacteria</taxon>
        <taxon>Rhodobacterales</taxon>
        <taxon>Paracoccaceae</taxon>
        <taxon>Pseudooceanicola</taxon>
    </lineage>
</organism>
<dbReference type="KEGG" id="pshq:F3W81_06160"/>
<dbReference type="EMBL" id="CP045201">
    <property type="protein sequence ID" value="QOL80432.1"/>
    <property type="molecule type" value="Genomic_DNA"/>
</dbReference>
<dbReference type="Proteomes" id="UP000594118">
    <property type="component" value="Chromosome"/>
</dbReference>
<name>A0A7L9WKI0_9RHOB</name>
<keyword evidence="2" id="KW-1185">Reference proteome</keyword>
<dbReference type="RefSeq" id="WP_193082753.1">
    <property type="nucleotide sequence ID" value="NZ_CP045201.1"/>
</dbReference>
<accession>A0A7L9WKI0</accession>
<evidence type="ECO:0000313" key="2">
    <source>
        <dbReference type="Proteomes" id="UP000594118"/>
    </source>
</evidence>